<keyword evidence="3" id="KW-1185">Reference proteome</keyword>
<reference evidence="2 3" key="1">
    <citation type="submission" date="2018-08" db="EMBL/GenBank/DDBJ databases">
        <title>Genomic Encyclopedia of Archaeal and Bacterial Type Strains, Phase II (KMG-II): from individual species to whole genera.</title>
        <authorList>
            <person name="Goeker M."/>
        </authorList>
    </citation>
    <scope>NUCLEOTIDE SEQUENCE [LARGE SCALE GENOMIC DNA]</scope>
    <source>
        <strain evidence="2 3">DSM 17905</strain>
    </source>
</reference>
<dbReference type="Proteomes" id="UP000256294">
    <property type="component" value="Unassembled WGS sequence"/>
</dbReference>
<accession>A0A3D9UQA8</accession>
<comment type="caution">
    <text evidence="2">The sequence shown here is derived from an EMBL/GenBank/DDBJ whole genome shotgun (WGS) entry which is preliminary data.</text>
</comment>
<dbReference type="Gene3D" id="3.30.559.10">
    <property type="entry name" value="Chloramphenicol acetyltransferase-like domain"/>
    <property type="match status" value="1"/>
</dbReference>
<dbReference type="CDD" id="cd19531">
    <property type="entry name" value="LCL_NRPS-like"/>
    <property type="match status" value="1"/>
</dbReference>
<gene>
    <name evidence="2" type="ORF">BDD26_3023</name>
</gene>
<dbReference type="Pfam" id="PF00668">
    <property type="entry name" value="Condensation"/>
    <property type="match status" value="1"/>
</dbReference>
<evidence type="ECO:0000313" key="2">
    <source>
        <dbReference type="EMBL" id="REF28154.1"/>
    </source>
</evidence>
<dbReference type="FunFam" id="3.30.559.10:FF:000012">
    <property type="entry name" value="Non-ribosomal peptide synthetase"/>
    <property type="match status" value="1"/>
</dbReference>
<dbReference type="AlphaFoldDB" id="A0A3D9UQA8"/>
<dbReference type="PANTHER" id="PTHR45398:SF1">
    <property type="entry name" value="ENZYME, PUTATIVE (JCVI)-RELATED"/>
    <property type="match status" value="1"/>
</dbReference>
<dbReference type="PANTHER" id="PTHR45398">
    <property type="match status" value="1"/>
</dbReference>
<dbReference type="InterPro" id="IPR023213">
    <property type="entry name" value="CAT-like_dom_sf"/>
</dbReference>
<organism evidence="2 3">
    <name type="scientific">Xenorhabdus cabanillasii</name>
    <dbReference type="NCBI Taxonomy" id="351673"/>
    <lineage>
        <taxon>Bacteria</taxon>
        <taxon>Pseudomonadati</taxon>
        <taxon>Pseudomonadota</taxon>
        <taxon>Gammaproteobacteria</taxon>
        <taxon>Enterobacterales</taxon>
        <taxon>Morganellaceae</taxon>
        <taxon>Xenorhabdus</taxon>
    </lineage>
</organism>
<dbReference type="GO" id="GO:0003824">
    <property type="term" value="F:catalytic activity"/>
    <property type="evidence" value="ECO:0007669"/>
    <property type="project" value="InterPro"/>
</dbReference>
<evidence type="ECO:0000313" key="3">
    <source>
        <dbReference type="Proteomes" id="UP000256294"/>
    </source>
</evidence>
<dbReference type="Gene3D" id="3.30.559.30">
    <property type="entry name" value="Nonribosomal peptide synthetase, condensation domain"/>
    <property type="match status" value="1"/>
</dbReference>
<proteinExistence type="predicted"/>
<evidence type="ECO:0000259" key="1">
    <source>
        <dbReference type="Pfam" id="PF00668"/>
    </source>
</evidence>
<name>A0A3D9UQA8_9GAMM</name>
<protein>
    <submittedName>
        <fullName evidence="2">Condensation domain-containing protein</fullName>
    </submittedName>
</protein>
<sequence length="347" mass="38923">MNNNEQRLNQLKQAVLQKKLKGRIPDKQIEEKYQLVSRTDPKQELPLSWAQQRLWFLAQLDPAAQTAYHVSDGLHLHGVLDLPALNAALDRLVARHEILRTTFRLIDGQARQIIGPPDSGFALTVHDLSRLPAADRHAALDAATEWEATHPFDFGTGPLIRAQLLKLADHQYRLLLTQHHIITDGWSLNILLHELATLYRAFTQGQPDPLPPLPVQYADYALWQRQWLQGTVLATQLDFWRRALHGAPALLALPTDHARPAVQSYRGDQVPVTLAPPLVAALKNRQPAAGHHPVYDPADRLGDFTGPVKRPAGYRDWHPRGKPAAQCVRAVNRLLCQYPGLKGHAGR</sequence>
<feature type="domain" description="Condensation" evidence="1">
    <location>
        <begin position="43"/>
        <end position="284"/>
    </location>
</feature>
<dbReference type="EMBL" id="QTUB01000001">
    <property type="protein sequence ID" value="REF28154.1"/>
    <property type="molecule type" value="Genomic_DNA"/>
</dbReference>
<dbReference type="InterPro" id="IPR001242">
    <property type="entry name" value="Condensation_dom"/>
</dbReference>
<dbReference type="SUPFAM" id="SSF52777">
    <property type="entry name" value="CoA-dependent acyltransferases"/>
    <property type="match status" value="2"/>
</dbReference>